<feature type="domain" description="Heme NO-binding" evidence="1">
    <location>
        <begin position="51"/>
        <end position="136"/>
    </location>
</feature>
<keyword evidence="3" id="KW-1185">Reference proteome</keyword>
<dbReference type="AlphaFoldDB" id="A0AAE1B0T6"/>
<comment type="caution">
    <text evidence="2">The sequence shown here is derived from an EMBL/GenBank/DDBJ whole genome shotgun (WGS) entry which is preliminary data.</text>
</comment>
<dbReference type="InterPro" id="IPR024096">
    <property type="entry name" value="NO_sig/Golgi_transp_ligand-bd"/>
</dbReference>
<evidence type="ECO:0000259" key="1">
    <source>
        <dbReference type="Pfam" id="PF07700"/>
    </source>
</evidence>
<organism evidence="2 3">
    <name type="scientific">Elysia crispata</name>
    <name type="common">lettuce slug</name>
    <dbReference type="NCBI Taxonomy" id="231223"/>
    <lineage>
        <taxon>Eukaryota</taxon>
        <taxon>Metazoa</taxon>
        <taxon>Spiralia</taxon>
        <taxon>Lophotrochozoa</taxon>
        <taxon>Mollusca</taxon>
        <taxon>Gastropoda</taxon>
        <taxon>Heterobranchia</taxon>
        <taxon>Euthyneura</taxon>
        <taxon>Panpulmonata</taxon>
        <taxon>Sacoglossa</taxon>
        <taxon>Placobranchoidea</taxon>
        <taxon>Plakobranchidae</taxon>
        <taxon>Elysia</taxon>
    </lineage>
</organism>
<dbReference type="SUPFAM" id="SSF111126">
    <property type="entry name" value="Ligand-binding domain in the NO signalling and Golgi transport"/>
    <property type="match status" value="1"/>
</dbReference>
<dbReference type="InterPro" id="IPR038158">
    <property type="entry name" value="H-NOX_domain_sf"/>
</dbReference>
<reference evidence="2" key="1">
    <citation type="journal article" date="2023" name="G3 (Bethesda)">
        <title>A reference genome for the long-term kleptoplast-retaining sea slug Elysia crispata morphotype clarki.</title>
        <authorList>
            <person name="Eastman K.E."/>
            <person name="Pendleton A.L."/>
            <person name="Shaikh M.A."/>
            <person name="Suttiyut T."/>
            <person name="Ogas R."/>
            <person name="Tomko P."/>
            <person name="Gavelis G."/>
            <person name="Widhalm J.R."/>
            <person name="Wisecaver J.H."/>
        </authorList>
    </citation>
    <scope>NUCLEOTIDE SEQUENCE</scope>
    <source>
        <strain evidence="2">ECLA1</strain>
    </source>
</reference>
<dbReference type="GO" id="GO:0004383">
    <property type="term" value="F:guanylate cyclase activity"/>
    <property type="evidence" value="ECO:0007669"/>
    <property type="project" value="TreeGrafter"/>
</dbReference>
<dbReference type="InterPro" id="IPR011644">
    <property type="entry name" value="Heme_NO-bd"/>
</dbReference>
<dbReference type="PANTHER" id="PTHR45655">
    <property type="entry name" value="GUANYLATE CYCLASE SOLUBLE SUBUNIT BETA-2"/>
    <property type="match status" value="1"/>
</dbReference>
<dbReference type="PANTHER" id="PTHR45655:SF5">
    <property type="entry name" value="SOLUBLE GUANYLATE CYCLASE 89DA-RELATED"/>
    <property type="match status" value="1"/>
</dbReference>
<dbReference type="GO" id="GO:0020037">
    <property type="term" value="F:heme binding"/>
    <property type="evidence" value="ECO:0007669"/>
    <property type="project" value="InterPro"/>
</dbReference>
<dbReference type="EMBL" id="JAWDGP010000753">
    <property type="protein sequence ID" value="KAK3797497.1"/>
    <property type="molecule type" value="Genomic_DNA"/>
</dbReference>
<evidence type="ECO:0000313" key="3">
    <source>
        <dbReference type="Proteomes" id="UP001283361"/>
    </source>
</evidence>
<protein>
    <recommendedName>
        <fullName evidence="1">Heme NO-binding domain-containing protein</fullName>
    </recommendedName>
</protein>
<evidence type="ECO:0000313" key="2">
    <source>
        <dbReference type="EMBL" id="KAK3797497.1"/>
    </source>
</evidence>
<sequence>MLRYLTNKRARHVQVFRPTNYHVMLRFPTNKLKHIKTPSGSTRWKPRGRMYGLLFESVQMYIKQDYGDELWVAVLEQSGLPQVVIQLHKTYPDEWMLNLAKSAAQVLGNQVNDVMLYFGTCFVSFFTKFNYDQILR</sequence>
<proteinExistence type="predicted"/>
<dbReference type="GO" id="GO:0019934">
    <property type="term" value="P:cGMP-mediated signaling"/>
    <property type="evidence" value="ECO:0007669"/>
    <property type="project" value="TreeGrafter"/>
</dbReference>
<dbReference type="Gene3D" id="3.90.1520.10">
    <property type="entry name" value="H-NOX domain"/>
    <property type="match status" value="1"/>
</dbReference>
<dbReference type="GO" id="GO:0070482">
    <property type="term" value="P:response to oxygen levels"/>
    <property type="evidence" value="ECO:0007669"/>
    <property type="project" value="TreeGrafter"/>
</dbReference>
<name>A0AAE1B0T6_9GAST</name>
<dbReference type="Proteomes" id="UP001283361">
    <property type="component" value="Unassembled WGS sequence"/>
</dbReference>
<gene>
    <name evidence="2" type="ORF">RRG08_028687</name>
</gene>
<dbReference type="Pfam" id="PF07700">
    <property type="entry name" value="HNOB"/>
    <property type="match status" value="1"/>
</dbReference>
<dbReference type="GO" id="GO:0008074">
    <property type="term" value="C:guanylate cyclase complex, soluble"/>
    <property type="evidence" value="ECO:0007669"/>
    <property type="project" value="TreeGrafter"/>
</dbReference>
<accession>A0AAE1B0T6</accession>